<organism evidence="9 10">
    <name type="scientific">Sula dactylatra</name>
    <name type="common">Masked booby</name>
    <dbReference type="NCBI Taxonomy" id="56068"/>
    <lineage>
        <taxon>Eukaryota</taxon>
        <taxon>Metazoa</taxon>
        <taxon>Chordata</taxon>
        <taxon>Craniata</taxon>
        <taxon>Vertebrata</taxon>
        <taxon>Euteleostomi</taxon>
        <taxon>Archelosauria</taxon>
        <taxon>Archosauria</taxon>
        <taxon>Dinosauria</taxon>
        <taxon>Saurischia</taxon>
        <taxon>Theropoda</taxon>
        <taxon>Coelurosauria</taxon>
        <taxon>Aves</taxon>
        <taxon>Neognathae</taxon>
        <taxon>Neoaves</taxon>
        <taxon>Aequornithes</taxon>
        <taxon>Suliformes</taxon>
        <taxon>Sulidae</taxon>
        <taxon>Sula</taxon>
    </lineage>
</organism>
<dbReference type="Gene3D" id="3.30.160.60">
    <property type="entry name" value="Classic Zinc Finger"/>
    <property type="match status" value="1"/>
</dbReference>
<feature type="non-terminal residue" evidence="9">
    <location>
        <position position="744"/>
    </location>
</feature>
<dbReference type="Pfam" id="PF22586">
    <property type="entry name" value="ANCHR-like_BBOX"/>
    <property type="match status" value="1"/>
</dbReference>
<evidence type="ECO:0000313" key="10">
    <source>
        <dbReference type="Proteomes" id="UP000619137"/>
    </source>
</evidence>
<evidence type="ECO:0000256" key="3">
    <source>
        <dbReference type="ARBA" id="ARBA00022833"/>
    </source>
</evidence>
<evidence type="ECO:0000256" key="1">
    <source>
        <dbReference type="ARBA" id="ARBA00022723"/>
    </source>
</evidence>
<dbReference type="Proteomes" id="UP000619137">
    <property type="component" value="Unassembled WGS sequence"/>
</dbReference>
<dbReference type="InterPro" id="IPR047153">
    <property type="entry name" value="TRIM45/56/19-like"/>
</dbReference>
<dbReference type="GO" id="GO:0008270">
    <property type="term" value="F:zinc ion binding"/>
    <property type="evidence" value="ECO:0007669"/>
    <property type="project" value="UniProtKB-KW"/>
</dbReference>
<keyword evidence="5" id="KW-0175">Coiled coil</keyword>
<dbReference type="PANTHER" id="PTHR25462">
    <property type="entry name" value="BONUS, ISOFORM C-RELATED"/>
    <property type="match status" value="1"/>
</dbReference>
<dbReference type="Pfam" id="PF12126">
    <property type="entry name" value="PML_CC"/>
    <property type="match status" value="1"/>
</dbReference>
<dbReference type="PROSITE" id="PS50119">
    <property type="entry name" value="ZF_BBOX"/>
    <property type="match status" value="2"/>
</dbReference>
<keyword evidence="3" id="KW-0862">Zinc</keyword>
<keyword evidence="2 4" id="KW-0863">Zinc-finger</keyword>
<feature type="domain" description="B box-type" evidence="8">
    <location>
        <begin position="149"/>
        <end position="186"/>
    </location>
</feature>
<dbReference type="GO" id="GO:0008630">
    <property type="term" value="P:intrinsic apoptotic signaling pathway in response to DNA damage"/>
    <property type="evidence" value="ECO:0007669"/>
    <property type="project" value="TreeGrafter"/>
</dbReference>
<evidence type="ECO:0000256" key="4">
    <source>
        <dbReference type="PROSITE-ProRule" id="PRU00024"/>
    </source>
</evidence>
<feature type="coiled-coil region" evidence="5">
    <location>
        <begin position="214"/>
        <end position="266"/>
    </location>
</feature>
<evidence type="ECO:0000313" key="9">
    <source>
        <dbReference type="EMBL" id="NWI28439.1"/>
    </source>
</evidence>
<dbReference type="Gene3D" id="3.30.40.10">
    <property type="entry name" value="Zinc/RING finger domain, C3HC4 (zinc finger)"/>
    <property type="match status" value="1"/>
</dbReference>
<evidence type="ECO:0000259" key="8">
    <source>
        <dbReference type="PROSITE" id="PS50119"/>
    </source>
</evidence>
<evidence type="ECO:0000256" key="6">
    <source>
        <dbReference type="SAM" id="MobiDB-lite"/>
    </source>
</evidence>
<accession>A0A851A765</accession>
<comment type="caution">
    <text evidence="9">The sequence shown here is derived from an EMBL/GenBank/DDBJ whole genome shotgun (WGS) entry which is preliminary data.</text>
</comment>
<dbReference type="InterPro" id="IPR057617">
    <property type="entry name" value="PML_C"/>
</dbReference>
<dbReference type="SUPFAM" id="SSF57850">
    <property type="entry name" value="RING/U-box"/>
    <property type="match status" value="1"/>
</dbReference>
<dbReference type="SMART" id="SM00184">
    <property type="entry name" value="RING"/>
    <property type="match status" value="1"/>
</dbReference>
<dbReference type="InterPro" id="IPR001841">
    <property type="entry name" value="Znf_RING"/>
</dbReference>
<sequence length="744" mass="84629">PSLPKLLEDDFQFILCEGCRQESRNLKLLTCLHTFCLDCLGKNKAAGQCPVCQTAIPQASGIPDTDNLLFTNLQARLKVYKRIADGVDLLCDNCKKAGEFWCNECEEFICTKCFEVHQRYLKRESHEAQRVLVIRARSAKEFLEGIRRTGSLSCSNPAHTGQTVSIYCKKCEKALCCSCALLDSQHAPFCDIHSETQRRQEELGTMSQELKQKRSSFEATYTVLQDEAKRLEQAQREMQELIRQRVEQLVRLIRQEEEELLGLVEAQQQQGQRDLARELQHVEGVLRRMEAGERLVEKMSLYATEQEVMDMQPFIRDSLKELQWLQPPVAGDRAQSGNFAECRTRLQALVERVTGHPEATPAPGMEISHQVSTPAKRKEVQNADVQTLRVKMMKVEDDDDGWNQMVPQQPSCLDQPGTSCSVPPMTLTKEDSLLEDMPDGNGGLHNSDSDSLCLDSFEEDSTDEESMDSSLLDDLSNILNESTCEDYLGLPISSQNTLDMRQGSLIFFDVKILKNESIQMTVVDGEKIFPVLIQPVKYLSNLMAKNSICELGLRNLLCYLNTVHRPILGGFRLWSLPLPTLLKALTVMDKKEEFSSIVYGFLDILPLIKEEIPEMDNYRLKNLASTYLWWHFSDCSTLENANIMKYLCEVLDVNLVKKPRLILSQASLESFISLQPLLAEKVLTKQSAQTLAAHNIGLSELWSCYQHNPEKGLQKVCYLINARRHSSEKKVRNLSKVKVYFQHQ</sequence>
<feature type="non-terminal residue" evidence="9">
    <location>
        <position position="1"/>
    </location>
</feature>
<dbReference type="EMBL" id="WEKW01015824">
    <property type="protein sequence ID" value="NWI28439.1"/>
    <property type="molecule type" value="Genomic_DNA"/>
</dbReference>
<dbReference type="InterPro" id="IPR013083">
    <property type="entry name" value="Znf_RING/FYVE/PHD"/>
</dbReference>
<dbReference type="AlphaFoldDB" id="A0A851A765"/>
<dbReference type="InterPro" id="IPR000315">
    <property type="entry name" value="Znf_B-box"/>
</dbReference>
<evidence type="ECO:0000256" key="5">
    <source>
        <dbReference type="SAM" id="Coils"/>
    </source>
</evidence>
<dbReference type="PROSITE" id="PS50089">
    <property type="entry name" value="ZF_RING_2"/>
    <property type="match status" value="1"/>
</dbReference>
<dbReference type="InterPro" id="IPR021978">
    <property type="entry name" value="PML-like_CC"/>
</dbReference>
<dbReference type="SMART" id="SM00336">
    <property type="entry name" value="BBOX"/>
    <property type="match status" value="1"/>
</dbReference>
<dbReference type="GO" id="GO:0045087">
    <property type="term" value="P:innate immune response"/>
    <property type="evidence" value="ECO:0007669"/>
    <property type="project" value="TreeGrafter"/>
</dbReference>
<proteinExistence type="predicted"/>
<dbReference type="Pfam" id="PF25244">
    <property type="entry name" value="PML_C"/>
    <property type="match status" value="1"/>
</dbReference>
<evidence type="ECO:0000259" key="7">
    <source>
        <dbReference type="PROSITE" id="PS50089"/>
    </source>
</evidence>
<dbReference type="GO" id="GO:0005654">
    <property type="term" value="C:nucleoplasm"/>
    <property type="evidence" value="ECO:0007669"/>
    <property type="project" value="TreeGrafter"/>
</dbReference>
<reference evidence="9" key="1">
    <citation type="submission" date="2019-10" db="EMBL/GenBank/DDBJ databases">
        <title>Bird 10,000 Genomes (B10K) Project - Family phase.</title>
        <authorList>
            <person name="Zhang G."/>
        </authorList>
    </citation>
    <scope>NUCLEOTIDE SEQUENCE</scope>
    <source>
        <strain evidence="9">B10K-DU-002-49</strain>
        <tissue evidence="9">Muscle</tissue>
    </source>
</reference>
<name>A0A851A765_SULDA</name>
<gene>
    <name evidence="9" type="primary">Pml_0</name>
    <name evidence="9" type="ORF">SULDAC_R00429</name>
</gene>
<keyword evidence="10" id="KW-1185">Reference proteome</keyword>
<feature type="region of interest" description="Disordered" evidence="6">
    <location>
        <begin position="356"/>
        <end position="383"/>
    </location>
</feature>
<dbReference type="InterPro" id="IPR017907">
    <property type="entry name" value="Znf_RING_CS"/>
</dbReference>
<keyword evidence="1" id="KW-0479">Metal-binding</keyword>
<feature type="domain" description="RING-type" evidence="7">
    <location>
        <begin position="16"/>
        <end position="53"/>
    </location>
</feature>
<dbReference type="CDD" id="cd19804">
    <property type="entry name" value="Bbox1_TRIM19_C-V"/>
    <property type="match status" value="1"/>
</dbReference>
<dbReference type="GO" id="GO:0044790">
    <property type="term" value="P:suppression of viral release by host"/>
    <property type="evidence" value="ECO:0007669"/>
    <property type="project" value="TreeGrafter"/>
</dbReference>
<protein>
    <submittedName>
        <fullName evidence="9">PML protein</fullName>
    </submittedName>
</protein>
<feature type="domain" description="B box-type" evidence="8">
    <location>
        <begin position="90"/>
        <end position="128"/>
    </location>
</feature>
<dbReference type="PANTHER" id="PTHR25462:SF302">
    <property type="entry name" value="PROTEIN PML"/>
    <property type="match status" value="1"/>
</dbReference>
<dbReference type="PROSITE" id="PS00518">
    <property type="entry name" value="ZF_RING_1"/>
    <property type="match status" value="1"/>
</dbReference>
<evidence type="ECO:0000256" key="2">
    <source>
        <dbReference type="ARBA" id="ARBA00022771"/>
    </source>
</evidence>